<evidence type="ECO:0000256" key="5">
    <source>
        <dbReference type="ARBA" id="ARBA00022516"/>
    </source>
</evidence>
<evidence type="ECO:0000259" key="13">
    <source>
        <dbReference type="PROSITE" id="PS52004"/>
    </source>
</evidence>
<comment type="similarity">
    <text evidence="2 11 12">Belongs to the thiolase-like superfamily. Beta-ketoacyl-ACP synthases family.</text>
</comment>
<evidence type="ECO:0000256" key="8">
    <source>
        <dbReference type="ARBA" id="ARBA00023098"/>
    </source>
</evidence>
<dbReference type="Gene3D" id="3.40.47.10">
    <property type="match status" value="1"/>
</dbReference>
<gene>
    <name evidence="14" type="primary">fabF</name>
    <name evidence="14" type="ORF">GCM10010832_12530</name>
</gene>
<dbReference type="Proteomes" id="UP000599179">
    <property type="component" value="Unassembled WGS sequence"/>
</dbReference>
<dbReference type="SUPFAM" id="SSF53901">
    <property type="entry name" value="Thiolase-like"/>
    <property type="match status" value="2"/>
</dbReference>
<evidence type="ECO:0000256" key="3">
    <source>
        <dbReference type="ARBA" id="ARBA00012356"/>
    </source>
</evidence>
<comment type="function">
    <text evidence="11">Involved in the type II fatty acid elongation cycle. Catalyzes the elongation of a wide range of acyl-ACP by the addition of two carbons from malonyl-ACP to an acyl acceptor. Can efficiently catalyze the conversion of palmitoleoyl-ACP (cis-hexadec-9-enoyl-ACP) to cis-vaccenoyl-ACP (cis-octadec-11-enoyl-ACP), an essential step in the thermal regulation of fatty acid composition.</text>
</comment>
<dbReference type="Pfam" id="PF02801">
    <property type="entry name" value="Ketoacyl-synt_C"/>
    <property type="match status" value="1"/>
</dbReference>
<dbReference type="EMBL" id="BMGM01000005">
    <property type="protein sequence ID" value="GGE33851.1"/>
    <property type="molecule type" value="Genomic_DNA"/>
</dbReference>
<evidence type="ECO:0000256" key="7">
    <source>
        <dbReference type="ARBA" id="ARBA00022832"/>
    </source>
</evidence>
<evidence type="ECO:0000256" key="9">
    <source>
        <dbReference type="ARBA" id="ARBA00023160"/>
    </source>
</evidence>
<name>A0ABQ1SHV9_9FLAO</name>
<accession>A0ABQ1SHV9</accession>
<protein>
    <recommendedName>
        <fullName evidence="4 11">3-oxoacyl-[acyl-carrier-protein] synthase 2</fullName>
        <ecNumber evidence="3 11">2.3.1.179</ecNumber>
    </recommendedName>
</protein>
<dbReference type="InterPro" id="IPR000794">
    <property type="entry name" value="Beta-ketoacyl_synthase"/>
</dbReference>
<dbReference type="InterPro" id="IPR020841">
    <property type="entry name" value="PKS_Beta-ketoAc_synthase_dom"/>
</dbReference>
<dbReference type="SMART" id="SM00825">
    <property type="entry name" value="PKS_KS"/>
    <property type="match status" value="1"/>
</dbReference>
<keyword evidence="15" id="KW-1185">Reference proteome</keyword>
<keyword evidence="5 11" id="KW-0444">Lipid biosynthesis</keyword>
<keyword evidence="8" id="KW-0443">Lipid metabolism</keyword>
<dbReference type="PIRSF" id="PIRSF000447">
    <property type="entry name" value="KAS_II"/>
    <property type="match status" value="1"/>
</dbReference>
<evidence type="ECO:0000256" key="2">
    <source>
        <dbReference type="ARBA" id="ARBA00008467"/>
    </source>
</evidence>
<evidence type="ECO:0000313" key="14">
    <source>
        <dbReference type="EMBL" id="GGE33851.1"/>
    </source>
</evidence>
<evidence type="ECO:0000256" key="12">
    <source>
        <dbReference type="RuleBase" id="RU003694"/>
    </source>
</evidence>
<keyword evidence="7" id="KW-0276">Fatty acid metabolism</keyword>
<evidence type="ECO:0000256" key="1">
    <source>
        <dbReference type="ARBA" id="ARBA00005194"/>
    </source>
</evidence>
<dbReference type="InterPro" id="IPR014031">
    <property type="entry name" value="Ketoacyl_synth_C"/>
</dbReference>
<dbReference type="PROSITE" id="PS52004">
    <property type="entry name" value="KS3_2"/>
    <property type="match status" value="1"/>
</dbReference>
<comment type="caution">
    <text evidence="14">The sequence shown here is derived from an EMBL/GenBank/DDBJ whole genome shotgun (WGS) entry which is preliminary data.</text>
</comment>
<dbReference type="RefSeq" id="WP_188458254.1">
    <property type="nucleotide sequence ID" value="NZ_BMGM01000005.1"/>
</dbReference>
<evidence type="ECO:0000256" key="11">
    <source>
        <dbReference type="PIRNR" id="PIRNR000447"/>
    </source>
</evidence>
<comment type="catalytic activity">
    <reaction evidence="11">
        <text>a fatty acyl-[ACP] + malonyl-[ACP] + H(+) = a 3-oxoacyl-[ACP] + holo-[ACP] + CO2</text>
        <dbReference type="Rhea" id="RHEA:22836"/>
        <dbReference type="Rhea" id="RHEA-COMP:9623"/>
        <dbReference type="Rhea" id="RHEA-COMP:9685"/>
        <dbReference type="Rhea" id="RHEA-COMP:9916"/>
        <dbReference type="Rhea" id="RHEA-COMP:14125"/>
        <dbReference type="ChEBI" id="CHEBI:15378"/>
        <dbReference type="ChEBI" id="CHEBI:16526"/>
        <dbReference type="ChEBI" id="CHEBI:64479"/>
        <dbReference type="ChEBI" id="CHEBI:78449"/>
        <dbReference type="ChEBI" id="CHEBI:78776"/>
        <dbReference type="ChEBI" id="CHEBI:138651"/>
    </reaction>
</comment>
<dbReference type="EC" id="2.3.1.179" evidence="3 11"/>
<dbReference type="Pfam" id="PF00109">
    <property type="entry name" value="ketoacyl-synt"/>
    <property type="match status" value="1"/>
</dbReference>
<evidence type="ECO:0000256" key="10">
    <source>
        <dbReference type="ARBA" id="ARBA00023315"/>
    </source>
</evidence>
<dbReference type="PANTHER" id="PTHR11712">
    <property type="entry name" value="POLYKETIDE SYNTHASE-RELATED"/>
    <property type="match status" value="1"/>
</dbReference>
<dbReference type="InterPro" id="IPR017568">
    <property type="entry name" value="3-oxoacyl-ACP_synth-2"/>
</dbReference>
<dbReference type="NCBIfam" id="NF005589">
    <property type="entry name" value="PRK07314.1"/>
    <property type="match status" value="1"/>
</dbReference>
<dbReference type="InterPro" id="IPR018201">
    <property type="entry name" value="Ketoacyl_synth_AS"/>
</dbReference>
<keyword evidence="10 11" id="KW-0012">Acyltransferase</keyword>
<reference evidence="15" key="1">
    <citation type="journal article" date="2019" name="Int. J. Syst. Evol. Microbiol.">
        <title>The Global Catalogue of Microorganisms (GCM) 10K type strain sequencing project: providing services to taxonomists for standard genome sequencing and annotation.</title>
        <authorList>
            <consortium name="The Broad Institute Genomics Platform"/>
            <consortium name="The Broad Institute Genome Sequencing Center for Infectious Disease"/>
            <person name="Wu L."/>
            <person name="Ma J."/>
        </authorList>
    </citation>
    <scope>NUCLEOTIDE SEQUENCE [LARGE SCALE GENOMIC DNA]</scope>
    <source>
        <strain evidence="15">CGMCC 1.12931</strain>
    </source>
</reference>
<evidence type="ECO:0000313" key="15">
    <source>
        <dbReference type="Proteomes" id="UP000599179"/>
    </source>
</evidence>
<feature type="domain" description="Ketosynthase family 3 (KS3)" evidence="13">
    <location>
        <begin position="3"/>
        <end position="414"/>
    </location>
</feature>
<evidence type="ECO:0000256" key="4">
    <source>
        <dbReference type="ARBA" id="ARBA00014657"/>
    </source>
</evidence>
<comment type="catalytic activity">
    <reaction evidence="11">
        <text>(9Z)-hexadecenoyl-[ACP] + malonyl-[ACP] + H(+) = 3-oxo-(11Z)-octadecenoyl-[ACP] + holo-[ACP] + CO2</text>
        <dbReference type="Rhea" id="RHEA:55040"/>
        <dbReference type="Rhea" id="RHEA-COMP:9623"/>
        <dbReference type="Rhea" id="RHEA-COMP:9685"/>
        <dbReference type="Rhea" id="RHEA-COMP:10800"/>
        <dbReference type="Rhea" id="RHEA-COMP:14074"/>
        <dbReference type="ChEBI" id="CHEBI:15378"/>
        <dbReference type="ChEBI" id="CHEBI:16526"/>
        <dbReference type="ChEBI" id="CHEBI:64479"/>
        <dbReference type="ChEBI" id="CHEBI:78449"/>
        <dbReference type="ChEBI" id="CHEBI:83989"/>
        <dbReference type="ChEBI" id="CHEBI:138538"/>
        <dbReference type="EC" id="2.3.1.179"/>
    </reaction>
</comment>
<proteinExistence type="inferred from homology"/>
<organism evidence="14 15">
    <name type="scientific">Psychroflexus planctonicus</name>
    <dbReference type="NCBI Taxonomy" id="1526575"/>
    <lineage>
        <taxon>Bacteria</taxon>
        <taxon>Pseudomonadati</taxon>
        <taxon>Bacteroidota</taxon>
        <taxon>Flavobacteriia</taxon>
        <taxon>Flavobacteriales</taxon>
        <taxon>Flavobacteriaceae</taxon>
        <taxon>Psychroflexus</taxon>
    </lineage>
</organism>
<dbReference type="CDD" id="cd00834">
    <property type="entry name" value="KAS_I_II"/>
    <property type="match status" value="1"/>
</dbReference>
<dbReference type="NCBIfam" id="TIGR03150">
    <property type="entry name" value="fabF"/>
    <property type="match status" value="1"/>
</dbReference>
<dbReference type="InterPro" id="IPR014030">
    <property type="entry name" value="Ketoacyl_synth_N"/>
</dbReference>
<evidence type="ECO:0000256" key="6">
    <source>
        <dbReference type="ARBA" id="ARBA00022679"/>
    </source>
</evidence>
<keyword evidence="6 11" id="KW-0808">Transferase</keyword>
<dbReference type="PANTHER" id="PTHR11712:SF336">
    <property type="entry name" value="3-OXOACYL-[ACYL-CARRIER-PROTEIN] SYNTHASE, MITOCHONDRIAL"/>
    <property type="match status" value="1"/>
</dbReference>
<keyword evidence="9 11" id="KW-0275">Fatty acid biosynthesis</keyword>
<comment type="pathway">
    <text evidence="1 11">Lipid metabolism; fatty acid biosynthesis.</text>
</comment>
<dbReference type="InterPro" id="IPR016039">
    <property type="entry name" value="Thiolase-like"/>
</dbReference>
<sequence>MELKRVVVTGMGALTPIGNNLNEYWTALIEGKSGSAPITYYNTEKFKTKFACEIKNFNTEDFFDRKEVRRLDKFAQYAIVAADEAIKDSELNLDVVDKYRVGVIWGAGIGGLETFQNEVISYAKGDGTPRFNPFFIPKMIADIAPGNISIKHGFMGPNYTTVSACASSANAMIDALNSIRLGYTDVVVTGGSEAAVTEAGMGGFNAMHALSTRNENPQTASRPFDATRDGFVLGEGAGALVLEEYEHAKARGAKIYAELVGGGLSSDAYHMTAPHPDGIGVIAVMKNCLQNAGLKPEDVDAINTHGTSTPLGDVAELKAIKEVFGEHAKNININSTKSMTGHLLGAAGAIEAIASILAMKHNIVPPTINHEVADENIDPELNLTLNKAQKRELNIVMSNTFGFGGHNACVVFKKLE</sequence>
<dbReference type="PROSITE" id="PS00606">
    <property type="entry name" value="KS3_1"/>
    <property type="match status" value="1"/>
</dbReference>